<dbReference type="Proteomes" id="UP001163105">
    <property type="component" value="Unassembled WGS sequence"/>
</dbReference>
<organism evidence="4 5">
    <name type="scientific">Purpureocillium lavendulum</name>
    <dbReference type="NCBI Taxonomy" id="1247861"/>
    <lineage>
        <taxon>Eukaryota</taxon>
        <taxon>Fungi</taxon>
        <taxon>Dikarya</taxon>
        <taxon>Ascomycota</taxon>
        <taxon>Pezizomycotina</taxon>
        <taxon>Sordariomycetes</taxon>
        <taxon>Hypocreomycetidae</taxon>
        <taxon>Hypocreales</taxon>
        <taxon>Ophiocordycipitaceae</taxon>
        <taxon>Purpureocillium</taxon>
    </lineage>
</organism>
<feature type="domain" description="NAD(P)-binding" evidence="3">
    <location>
        <begin position="7"/>
        <end position="231"/>
    </location>
</feature>
<dbReference type="SUPFAM" id="SSF51735">
    <property type="entry name" value="NAD(P)-binding Rossmann-fold domains"/>
    <property type="match status" value="1"/>
</dbReference>
<dbReference type="Pfam" id="PF13460">
    <property type="entry name" value="NAD_binding_10"/>
    <property type="match status" value="1"/>
</dbReference>
<reference evidence="4" key="1">
    <citation type="submission" date="2023-01" db="EMBL/GenBank/DDBJ databases">
        <title>The growth and conidiation of Purpureocillium lavendulum are regulated by nitrogen source and histone H3K14 acetylation.</title>
        <authorList>
            <person name="Tang P."/>
            <person name="Han J."/>
            <person name="Zhang C."/>
            <person name="Tang P."/>
            <person name="Qi F."/>
            <person name="Zhang K."/>
            <person name="Liang L."/>
        </authorList>
    </citation>
    <scope>NUCLEOTIDE SEQUENCE</scope>
    <source>
        <strain evidence="4">YMF1.00683</strain>
    </source>
</reference>
<keyword evidence="5" id="KW-1185">Reference proteome</keyword>
<evidence type="ECO:0000313" key="5">
    <source>
        <dbReference type="Proteomes" id="UP001163105"/>
    </source>
</evidence>
<evidence type="ECO:0000313" key="4">
    <source>
        <dbReference type="EMBL" id="KAJ6441778.1"/>
    </source>
</evidence>
<evidence type="ECO:0000256" key="1">
    <source>
        <dbReference type="ARBA" id="ARBA00038376"/>
    </source>
</evidence>
<dbReference type="PANTHER" id="PTHR43355:SF2">
    <property type="entry name" value="FLAVIN REDUCTASE (NADPH)"/>
    <property type="match status" value="1"/>
</dbReference>
<dbReference type="InterPro" id="IPR036291">
    <property type="entry name" value="NAD(P)-bd_dom_sf"/>
</dbReference>
<accession>A0AB34FQG4</accession>
<evidence type="ECO:0000259" key="3">
    <source>
        <dbReference type="Pfam" id="PF13460"/>
    </source>
</evidence>
<dbReference type="GO" id="GO:0004074">
    <property type="term" value="F:biliverdin reductase [NAD(P)H] activity"/>
    <property type="evidence" value="ECO:0007669"/>
    <property type="project" value="TreeGrafter"/>
</dbReference>
<sequence>MHIYIAGASGRNGRLVLQEALERGHTVTALVRTPSSLPPHPNLTVISGTPASQADVERGLVTPRPAAAVITALGARRTSDSPFAPLRPDDSPPDLLASTTRVLLAAIARVFSSSESDGGPDSKTASSSMPAPPKVVANSSFGAGSSWAAMTWPMKLIFSHGAMRLSLQGHNDMDGLVRGSGLPFVLARPARLVDGAPSAVRALPDKGHGCGWNPVITRHSAARWLVQAAESDQWDGIAPVIVN</sequence>
<name>A0AB34FQG4_9HYPO</name>
<dbReference type="PANTHER" id="PTHR43355">
    <property type="entry name" value="FLAVIN REDUCTASE (NADPH)"/>
    <property type="match status" value="1"/>
</dbReference>
<feature type="region of interest" description="Disordered" evidence="2">
    <location>
        <begin position="113"/>
        <end position="132"/>
    </location>
</feature>
<protein>
    <submittedName>
        <fullName evidence="4">TrkA-N domain-containingdehydrogenase</fullName>
    </submittedName>
</protein>
<dbReference type="EMBL" id="JAQHRD010000004">
    <property type="protein sequence ID" value="KAJ6441778.1"/>
    <property type="molecule type" value="Genomic_DNA"/>
</dbReference>
<gene>
    <name evidence="4" type="ORF">O9K51_05329</name>
</gene>
<dbReference type="InterPro" id="IPR016040">
    <property type="entry name" value="NAD(P)-bd_dom"/>
</dbReference>
<comment type="similarity">
    <text evidence="1">Belongs to the avfA family.</text>
</comment>
<dbReference type="Gene3D" id="3.40.50.720">
    <property type="entry name" value="NAD(P)-binding Rossmann-like Domain"/>
    <property type="match status" value="1"/>
</dbReference>
<comment type="caution">
    <text evidence="4">The sequence shown here is derived from an EMBL/GenBank/DDBJ whole genome shotgun (WGS) entry which is preliminary data.</text>
</comment>
<dbReference type="GO" id="GO:0042602">
    <property type="term" value="F:riboflavin reductase (NADPH) activity"/>
    <property type="evidence" value="ECO:0007669"/>
    <property type="project" value="TreeGrafter"/>
</dbReference>
<dbReference type="InterPro" id="IPR051606">
    <property type="entry name" value="Polyketide_Oxido-like"/>
</dbReference>
<dbReference type="AlphaFoldDB" id="A0AB34FQG4"/>
<proteinExistence type="inferred from homology"/>
<evidence type="ECO:0000256" key="2">
    <source>
        <dbReference type="SAM" id="MobiDB-lite"/>
    </source>
</evidence>